<reference evidence="1" key="1">
    <citation type="journal article" date="2010" name="Int. J. Syst. Evol. Microbiol.">
        <title>Porticoccus litoralis gen. nov., sp. nov., a gammaproteobacterium isolated from the Yellow Sea.</title>
        <authorList>
            <person name="Oh H.M."/>
            <person name="Kim H."/>
            <person name="Kim K.M."/>
            <person name="Min G.S."/>
            <person name="Cho J.C."/>
        </authorList>
    </citation>
    <scope>NUCLEOTIDE SEQUENCE</scope>
    <source>
        <strain evidence="1">DSM 25064</strain>
    </source>
</reference>
<dbReference type="AlphaFoldDB" id="A0AAW8B1D5"/>
<dbReference type="RefSeq" id="WP_305169107.1">
    <property type="nucleotide sequence ID" value="NZ_JAUUUU010000001.1"/>
</dbReference>
<gene>
    <name evidence="1" type="ORF">Q8A57_01255</name>
</gene>
<dbReference type="EMBL" id="JAUUUU010000001">
    <property type="protein sequence ID" value="MDP1519594.1"/>
    <property type="molecule type" value="Genomic_DNA"/>
</dbReference>
<evidence type="ECO:0000313" key="1">
    <source>
        <dbReference type="EMBL" id="MDP1519594.1"/>
    </source>
</evidence>
<organism evidence="1 2">
    <name type="scientific">Porticoccus litoralis</name>
    <dbReference type="NCBI Taxonomy" id="434086"/>
    <lineage>
        <taxon>Bacteria</taxon>
        <taxon>Pseudomonadati</taxon>
        <taxon>Pseudomonadota</taxon>
        <taxon>Gammaproteobacteria</taxon>
        <taxon>Cellvibrionales</taxon>
        <taxon>Porticoccaceae</taxon>
        <taxon>Porticoccus</taxon>
    </lineage>
</organism>
<dbReference type="Proteomes" id="UP001178354">
    <property type="component" value="Unassembled WGS sequence"/>
</dbReference>
<proteinExistence type="predicted"/>
<keyword evidence="2" id="KW-1185">Reference proteome</keyword>
<evidence type="ECO:0000313" key="2">
    <source>
        <dbReference type="Proteomes" id="UP001178354"/>
    </source>
</evidence>
<sequence>MQRAIIDIIKRFPFHLVSYDEQDSVLNLAYDASRHSDQGLEVILEEHHLHISHDW</sequence>
<comment type="caution">
    <text evidence="1">The sequence shown here is derived from an EMBL/GenBank/DDBJ whole genome shotgun (WGS) entry which is preliminary data.</text>
</comment>
<name>A0AAW8B1D5_9GAMM</name>
<accession>A0AAW8B1D5</accession>
<reference evidence="1" key="2">
    <citation type="submission" date="2023-08" db="EMBL/GenBank/DDBJ databases">
        <authorList>
            <person name="Luo J."/>
        </authorList>
    </citation>
    <scope>NUCLEOTIDE SEQUENCE</scope>
    <source>
        <strain evidence="1">DSM 25064</strain>
    </source>
</reference>
<protein>
    <submittedName>
        <fullName evidence="1">Uncharacterized protein</fullName>
    </submittedName>
</protein>